<feature type="transmembrane region" description="Helical" evidence="1">
    <location>
        <begin position="18"/>
        <end position="35"/>
    </location>
</feature>
<dbReference type="AlphaFoldDB" id="A0A6C0H911"/>
<evidence type="ECO:0000256" key="1">
    <source>
        <dbReference type="SAM" id="Phobius"/>
    </source>
</evidence>
<proteinExistence type="predicted"/>
<name>A0A6C0H911_9ZZZZ</name>
<keyword evidence="1" id="KW-1133">Transmembrane helix</keyword>
<evidence type="ECO:0000313" key="2">
    <source>
        <dbReference type="EMBL" id="QHT76964.1"/>
    </source>
</evidence>
<reference evidence="2" key="1">
    <citation type="journal article" date="2020" name="Nature">
        <title>Giant virus diversity and host interactions through global metagenomics.</title>
        <authorList>
            <person name="Schulz F."/>
            <person name="Roux S."/>
            <person name="Paez-Espino D."/>
            <person name="Jungbluth S."/>
            <person name="Walsh D.A."/>
            <person name="Denef V.J."/>
            <person name="McMahon K.D."/>
            <person name="Konstantinidis K.T."/>
            <person name="Eloe-Fadrosh E.A."/>
            <person name="Kyrpides N.C."/>
            <person name="Woyke T."/>
        </authorList>
    </citation>
    <scope>NUCLEOTIDE SEQUENCE</scope>
    <source>
        <strain evidence="2">GVMAG-M-3300023179-82</strain>
    </source>
</reference>
<protein>
    <submittedName>
        <fullName evidence="2">Uncharacterized protein</fullName>
    </submittedName>
</protein>
<accession>A0A6C0H911</accession>
<sequence length="40" mass="5050">MKILNKLNYVQKYFRKNILNILITIYTCIFIFKIIHRYKK</sequence>
<keyword evidence="1" id="KW-0812">Transmembrane</keyword>
<keyword evidence="1" id="KW-0472">Membrane</keyword>
<organism evidence="2">
    <name type="scientific">viral metagenome</name>
    <dbReference type="NCBI Taxonomy" id="1070528"/>
    <lineage>
        <taxon>unclassified sequences</taxon>
        <taxon>metagenomes</taxon>
        <taxon>organismal metagenomes</taxon>
    </lineage>
</organism>
<dbReference type="EMBL" id="MN739910">
    <property type="protein sequence ID" value="QHT76964.1"/>
    <property type="molecule type" value="Genomic_DNA"/>
</dbReference>